<comment type="caution">
    <text evidence="2">The sequence shown here is derived from an EMBL/GenBank/DDBJ whole genome shotgun (WGS) entry which is preliminary data.</text>
</comment>
<sequence>MRIFVFYQIPSELIIFLLILAPIALFYTIFYLIAGDLKQLTEADLSSLTINLPLGLENINFDDFGLEYSLSGWWNILFPAIWVNLIRYLYKITYDFKFPYSRLEYSGYVLLIFLTAAMLYFSFVGGSPLYGLAYNLILLICYSTVHLLVCLVIGILIFLGVDYV</sequence>
<dbReference type="Proteomes" id="UP000182860">
    <property type="component" value="Unassembled WGS sequence"/>
</dbReference>
<feature type="transmembrane region" description="Helical" evidence="1">
    <location>
        <begin position="102"/>
        <end position="124"/>
    </location>
</feature>
<feature type="transmembrane region" description="Helical" evidence="1">
    <location>
        <begin position="72"/>
        <end position="90"/>
    </location>
</feature>
<reference evidence="2 3" key="1">
    <citation type="journal article" date="2016" name="Environ. Microbiol.">
        <title>Genomic resolution of a cold subsurface aquifer community provides metabolic insights for novel microbes adapted to high CO concentrations.</title>
        <authorList>
            <person name="Probst A.J."/>
            <person name="Castelle C.J."/>
            <person name="Singh A."/>
            <person name="Brown C.T."/>
            <person name="Anantharaman K."/>
            <person name="Sharon I."/>
            <person name="Hug L.A."/>
            <person name="Burstein D."/>
            <person name="Emerson J.B."/>
            <person name="Thomas B.C."/>
            <person name="Banfield J.F."/>
        </authorList>
    </citation>
    <scope>NUCLEOTIDE SEQUENCE [LARGE SCALE GENOMIC DNA]</scope>
    <source>
        <strain evidence="2">CG1_02_41_21</strain>
    </source>
</reference>
<proteinExistence type="predicted"/>
<keyword evidence="1" id="KW-0812">Transmembrane</keyword>
<evidence type="ECO:0000313" key="3">
    <source>
        <dbReference type="Proteomes" id="UP000182860"/>
    </source>
</evidence>
<evidence type="ECO:0000313" key="2">
    <source>
        <dbReference type="EMBL" id="OIO07115.1"/>
    </source>
</evidence>
<protein>
    <submittedName>
        <fullName evidence="2">Uncharacterized protein</fullName>
    </submittedName>
</protein>
<dbReference type="EMBL" id="MNUV01000050">
    <property type="protein sequence ID" value="OIO07115.1"/>
    <property type="molecule type" value="Genomic_DNA"/>
</dbReference>
<dbReference type="AlphaFoldDB" id="A0A1J4T883"/>
<keyword evidence="1" id="KW-0472">Membrane</keyword>
<gene>
    <name evidence="2" type="ORF">AUJ35_02705</name>
</gene>
<evidence type="ECO:0000256" key="1">
    <source>
        <dbReference type="SAM" id="Phobius"/>
    </source>
</evidence>
<feature type="transmembrane region" description="Helical" evidence="1">
    <location>
        <begin position="12"/>
        <end position="34"/>
    </location>
</feature>
<organism evidence="2 3">
    <name type="scientific">Candidatus Falkowbacteria bacterium CG1_02_41_21</name>
    <dbReference type="NCBI Taxonomy" id="1805147"/>
    <lineage>
        <taxon>Bacteria</taxon>
        <taxon>Candidatus Falkowiibacteriota</taxon>
    </lineage>
</organism>
<name>A0A1J4T883_9BACT</name>
<keyword evidence="1" id="KW-1133">Transmembrane helix</keyword>
<accession>A0A1J4T883</accession>
<feature type="transmembrane region" description="Helical" evidence="1">
    <location>
        <begin position="136"/>
        <end position="161"/>
    </location>
</feature>